<dbReference type="OrthoDB" id="65569at2759"/>
<sequence>MDFHRLPEALFLLEILLIRLSPPFILCDPTNISPLSPDFLFGTASSSYQFEGAYLTDGKGLSNWDVCTHKQGNIIDGSNGDVAVDHYHRNQMYDLG</sequence>
<reference evidence="6" key="1">
    <citation type="submission" date="2016-06" db="EMBL/GenBank/DDBJ databases">
        <title>Parallel loss of symbiosis genes in relatives of nitrogen-fixing non-legume Parasponia.</title>
        <authorList>
            <person name="Van Velzen R."/>
            <person name="Holmer R."/>
            <person name="Bu F."/>
            <person name="Rutten L."/>
            <person name="Van Zeijl A."/>
            <person name="Liu W."/>
            <person name="Santuari L."/>
            <person name="Cao Q."/>
            <person name="Sharma T."/>
            <person name="Shen D."/>
            <person name="Roswanjaya Y."/>
            <person name="Wardhani T."/>
            <person name="Kalhor M.S."/>
            <person name="Jansen J."/>
            <person name="Van den Hoogen J."/>
            <person name="Gungor B."/>
            <person name="Hartog M."/>
            <person name="Hontelez J."/>
            <person name="Verver J."/>
            <person name="Yang W.-C."/>
            <person name="Schijlen E."/>
            <person name="Repin R."/>
            <person name="Schilthuizen M."/>
            <person name="Schranz E."/>
            <person name="Heidstra R."/>
            <person name="Miyata K."/>
            <person name="Fedorova E."/>
            <person name="Kohlen W."/>
            <person name="Bisseling T."/>
            <person name="Smit S."/>
            <person name="Geurts R."/>
        </authorList>
    </citation>
    <scope>NUCLEOTIDE SEQUENCE [LARGE SCALE GENOMIC DNA]</scope>
    <source>
        <strain evidence="6">cv. WU1-14</strain>
    </source>
</reference>
<evidence type="ECO:0000256" key="4">
    <source>
        <dbReference type="SAM" id="SignalP"/>
    </source>
</evidence>
<organism evidence="5 6">
    <name type="scientific">Parasponia andersonii</name>
    <name type="common">Sponia andersonii</name>
    <dbReference type="NCBI Taxonomy" id="3476"/>
    <lineage>
        <taxon>Eukaryota</taxon>
        <taxon>Viridiplantae</taxon>
        <taxon>Streptophyta</taxon>
        <taxon>Embryophyta</taxon>
        <taxon>Tracheophyta</taxon>
        <taxon>Spermatophyta</taxon>
        <taxon>Magnoliopsida</taxon>
        <taxon>eudicotyledons</taxon>
        <taxon>Gunneridae</taxon>
        <taxon>Pentapetalae</taxon>
        <taxon>rosids</taxon>
        <taxon>fabids</taxon>
        <taxon>Rosales</taxon>
        <taxon>Cannabaceae</taxon>
        <taxon>Parasponia</taxon>
    </lineage>
</organism>
<dbReference type="PANTHER" id="PTHR10353:SF27">
    <property type="entry name" value="BETA-GLUCOSIDASE 47"/>
    <property type="match status" value="1"/>
</dbReference>
<evidence type="ECO:0000313" key="6">
    <source>
        <dbReference type="Proteomes" id="UP000237105"/>
    </source>
</evidence>
<evidence type="ECO:0000256" key="1">
    <source>
        <dbReference type="ARBA" id="ARBA00010838"/>
    </source>
</evidence>
<feature type="chain" id="PRO_5015108259" evidence="4">
    <location>
        <begin position="28"/>
        <end position="96"/>
    </location>
</feature>
<proteinExistence type="inferred from homology"/>
<dbReference type="GO" id="GO:0008422">
    <property type="term" value="F:beta-glucosidase activity"/>
    <property type="evidence" value="ECO:0007669"/>
    <property type="project" value="TreeGrafter"/>
</dbReference>
<dbReference type="PROSITE" id="PS00653">
    <property type="entry name" value="GLYCOSYL_HYDROL_F1_2"/>
    <property type="match status" value="1"/>
</dbReference>
<dbReference type="EMBL" id="JXTB01000772">
    <property type="protein sequence ID" value="PON32908.1"/>
    <property type="molecule type" value="Genomic_DNA"/>
</dbReference>
<name>A0A2P5A8Q0_PARAD</name>
<keyword evidence="2 5" id="KW-0378">Hydrolase</keyword>
<dbReference type="InterPro" id="IPR017853">
    <property type="entry name" value="GH"/>
</dbReference>
<dbReference type="PANTHER" id="PTHR10353">
    <property type="entry name" value="GLYCOSYL HYDROLASE"/>
    <property type="match status" value="1"/>
</dbReference>
<feature type="signal peptide" evidence="4">
    <location>
        <begin position="1"/>
        <end position="27"/>
    </location>
</feature>
<dbReference type="STRING" id="3476.A0A2P5A8Q0"/>
<evidence type="ECO:0000256" key="3">
    <source>
        <dbReference type="RuleBase" id="RU003690"/>
    </source>
</evidence>
<dbReference type="SUPFAM" id="SSF51445">
    <property type="entry name" value="(Trans)glycosidases"/>
    <property type="match status" value="1"/>
</dbReference>
<gene>
    <name evidence="5" type="ORF">PanWU01x14_357230</name>
</gene>
<evidence type="ECO:0000313" key="5">
    <source>
        <dbReference type="EMBL" id="PON32908.1"/>
    </source>
</evidence>
<comment type="similarity">
    <text evidence="1 3">Belongs to the glycosyl hydrolase 1 family.</text>
</comment>
<evidence type="ECO:0000256" key="2">
    <source>
        <dbReference type="ARBA" id="ARBA00022801"/>
    </source>
</evidence>
<keyword evidence="6" id="KW-1185">Reference proteome</keyword>
<protein>
    <submittedName>
        <fullName evidence="5">Glycoside hydrolase</fullName>
    </submittedName>
</protein>
<dbReference type="Proteomes" id="UP000237105">
    <property type="component" value="Unassembled WGS sequence"/>
</dbReference>
<accession>A0A2P5A8Q0</accession>
<dbReference type="GO" id="GO:0005975">
    <property type="term" value="P:carbohydrate metabolic process"/>
    <property type="evidence" value="ECO:0007669"/>
    <property type="project" value="InterPro"/>
</dbReference>
<dbReference type="AlphaFoldDB" id="A0A2P5A8Q0"/>
<dbReference type="InterPro" id="IPR001360">
    <property type="entry name" value="Glyco_hydro_1"/>
</dbReference>
<keyword evidence="4" id="KW-0732">Signal</keyword>
<dbReference type="InterPro" id="IPR033132">
    <property type="entry name" value="GH_1_N_CS"/>
</dbReference>
<dbReference type="Gene3D" id="3.20.20.80">
    <property type="entry name" value="Glycosidases"/>
    <property type="match status" value="1"/>
</dbReference>
<dbReference type="Pfam" id="PF00232">
    <property type="entry name" value="Glyco_hydro_1"/>
    <property type="match status" value="1"/>
</dbReference>
<comment type="caution">
    <text evidence="5">The sequence shown here is derived from an EMBL/GenBank/DDBJ whole genome shotgun (WGS) entry which is preliminary data.</text>
</comment>